<organism evidence="3 4">
    <name type="scientific">Lacticaseibacillus thailandensis DSM 22698 = JCM 13996</name>
    <dbReference type="NCBI Taxonomy" id="1423810"/>
    <lineage>
        <taxon>Bacteria</taxon>
        <taxon>Bacillati</taxon>
        <taxon>Bacillota</taxon>
        <taxon>Bacilli</taxon>
        <taxon>Lactobacillales</taxon>
        <taxon>Lactobacillaceae</taxon>
        <taxon>Lacticaseibacillus</taxon>
    </lineage>
</organism>
<evidence type="ECO:0000259" key="2">
    <source>
        <dbReference type="Pfam" id="PF12850"/>
    </source>
</evidence>
<dbReference type="InterPro" id="IPR029052">
    <property type="entry name" value="Metallo-depent_PP-like"/>
</dbReference>
<name>A0A0R2C640_9LACO</name>
<proteinExistence type="inferred from homology"/>
<evidence type="ECO:0000256" key="1">
    <source>
        <dbReference type="ARBA" id="ARBA00008950"/>
    </source>
</evidence>
<reference evidence="3 4" key="1">
    <citation type="journal article" date="2015" name="Genome Announc.">
        <title>Expanding the biotechnology potential of lactobacilli through comparative genomics of 213 strains and associated genera.</title>
        <authorList>
            <person name="Sun Z."/>
            <person name="Harris H.M."/>
            <person name="McCann A."/>
            <person name="Guo C."/>
            <person name="Argimon S."/>
            <person name="Zhang W."/>
            <person name="Yang X."/>
            <person name="Jeffery I.B."/>
            <person name="Cooney J.C."/>
            <person name="Kagawa T.F."/>
            <person name="Liu W."/>
            <person name="Song Y."/>
            <person name="Salvetti E."/>
            <person name="Wrobel A."/>
            <person name="Rasinkangas P."/>
            <person name="Parkhill J."/>
            <person name="Rea M.C."/>
            <person name="O'Sullivan O."/>
            <person name="Ritari J."/>
            <person name="Douillard F.P."/>
            <person name="Paul Ross R."/>
            <person name="Yang R."/>
            <person name="Briner A.E."/>
            <person name="Felis G.E."/>
            <person name="de Vos W.M."/>
            <person name="Barrangou R."/>
            <person name="Klaenhammer T.R."/>
            <person name="Caufield P.W."/>
            <person name="Cui Y."/>
            <person name="Zhang H."/>
            <person name="O'Toole P.W."/>
        </authorList>
    </citation>
    <scope>NUCLEOTIDE SEQUENCE [LARGE SCALE GENOMIC DNA]</scope>
    <source>
        <strain evidence="3 4">DSM 22698</strain>
    </source>
</reference>
<feature type="domain" description="Calcineurin-like phosphoesterase" evidence="2">
    <location>
        <begin position="10"/>
        <end position="213"/>
    </location>
</feature>
<dbReference type="STRING" id="1423810.FD19_GL001389"/>
<dbReference type="InterPro" id="IPR050126">
    <property type="entry name" value="Ap4A_hydrolase"/>
</dbReference>
<dbReference type="AlphaFoldDB" id="A0A0R2C640"/>
<dbReference type="Proteomes" id="UP000051789">
    <property type="component" value="Unassembled WGS sequence"/>
</dbReference>
<sequence length="293" mass="32946">MVIGVTVMTKVAIISDIHGNVTALRAVLADAQQAGVDEYWCLGDIYMPGPGAEDVWTLINAVHPTIRVRGNWDDFAAAIMRGSYHPRRPMDIFVARNVRYLLERMPAADLQALGRWPLCMTRMLGGLHFGIQHNLPDINYGHTLYPRAEQSNFKALFADGQTDVAVYGHIHTQLVRYGDAGQLVLNPGAVGQPYSPYAPLRRDQRARYMLLTVGNQGLTDIDLRHVDYDVDAELALARARALPYYDLYVKLRRTGLASTHDEATLRRFNEQFGYTADVTNYFPLSTNDSQNRH</sequence>
<accession>A0A0R2C640</accession>
<dbReference type="GO" id="GO:0005737">
    <property type="term" value="C:cytoplasm"/>
    <property type="evidence" value="ECO:0007669"/>
    <property type="project" value="TreeGrafter"/>
</dbReference>
<dbReference type="PIRSF" id="PIRSF000883">
    <property type="entry name" value="Pesterase_MJ0912"/>
    <property type="match status" value="1"/>
</dbReference>
<dbReference type="SUPFAM" id="SSF56300">
    <property type="entry name" value="Metallo-dependent phosphatases"/>
    <property type="match status" value="1"/>
</dbReference>
<comment type="caution">
    <text evidence="3">The sequence shown here is derived from an EMBL/GenBank/DDBJ whole genome shotgun (WGS) entry which is preliminary data.</text>
</comment>
<dbReference type="InterPro" id="IPR011152">
    <property type="entry name" value="Pesterase_MJ0912"/>
</dbReference>
<dbReference type="PATRIC" id="fig|1423810.4.peg.1428"/>
<keyword evidence="4" id="KW-1185">Reference proteome</keyword>
<dbReference type="Pfam" id="PF12850">
    <property type="entry name" value="Metallophos_2"/>
    <property type="match status" value="1"/>
</dbReference>
<evidence type="ECO:0000313" key="4">
    <source>
        <dbReference type="Proteomes" id="UP000051789"/>
    </source>
</evidence>
<gene>
    <name evidence="3" type="ORF">FD19_GL001389</name>
</gene>
<evidence type="ECO:0000313" key="3">
    <source>
        <dbReference type="EMBL" id="KRM87233.1"/>
    </source>
</evidence>
<dbReference type="PANTHER" id="PTHR42850">
    <property type="entry name" value="METALLOPHOSPHOESTERASE"/>
    <property type="match status" value="1"/>
</dbReference>
<protein>
    <recommendedName>
        <fullName evidence="2">Calcineurin-like phosphoesterase domain-containing protein</fullName>
    </recommendedName>
</protein>
<comment type="similarity">
    <text evidence="1">Belongs to the metallophosphoesterase superfamily. YfcE family.</text>
</comment>
<dbReference type="PANTHER" id="PTHR42850:SF2">
    <property type="entry name" value="BLL5683 PROTEIN"/>
    <property type="match status" value="1"/>
</dbReference>
<dbReference type="InterPro" id="IPR024654">
    <property type="entry name" value="Calcineurin-like_PHP_lpxH"/>
</dbReference>
<dbReference type="Gene3D" id="3.60.21.10">
    <property type="match status" value="1"/>
</dbReference>
<dbReference type="EMBL" id="AYZK01000003">
    <property type="protein sequence ID" value="KRM87233.1"/>
    <property type="molecule type" value="Genomic_DNA"/>
</dbReference>
<dbReference type="GO" id="GO:0016791">
    <property type="term" value="F:phosphatase activity"/>
    <property type="evidence" value="ECO:0007669"/>
    <property type="project" value="TreeGrafter"/>
</dbReference>